<comment type="caution">
    <text evidence="2">The sequence shown here is derived from an EMBL/GenBank/DDBJ whole genome shotgun (WGS) entry which is preliminary data.</text>
</comment>
<feature type="transmembrane region" description="Helical" evidence="1">
    <location>
        <begin position="139"/>
        <end position="160"/>
    </location>
</feature>
<reference evidence="2 3" key="1">
    <citation type="journal article" date="2022" name="Nat. Plants">
        <title>Genomes of leafy and leafless Platanthera orchids illuminate the evolution of mycoheterotrophy.</title>
        <authorList>
            <person name="Li M.H."/>
            <person name="Liu K.W."/>
            <person name="Li Z."/>
            <person name="Lu H.C."/>
            <person name="Ye Q.L."/>
            <person name="Zhang D."/>
            <person name="Wang J.Y."/>
            <person name="Li Y.F."/>
            <person name="Zhong Z.M."/>
            <person name="Liu X."/>
            <person name="Yu X."/>
            <person name="Liu D.K."/>
            <person name="Tu X.D."/>
            <person name="Liu B."/>
            <person name="Hao Y."/>
            <person name="Liao X.Y."/>
            <person name="Jiang Y.T."/>
            <person name="Sun W.H."/>
            <person name="Chen J."/>
            <person name="Chen Y.Q."/>
            <person name="Ai Y."/>
            <person name="Zhai J.W."/>
            <person name="Wu S.S."/>
            <person name="Zhou Z."/>
            <person name="Hsiao Y.Y."/>
            <person name="Wu W.L."/>
            <person name="Chen Y.Y."/>
            <person name="Lin Y.F."/>
            <person name="Hsu J.L."/>
            <person name="Li C.Y."/>
            <person name="Wang Z.W."/>
            <person name="Zhao X."/>
            <person name="Zhong W.Y."/>
            <person name="Ma X.K."/>
            <person name="Ma L."/>
            <person name="Huang J."/>
            <person name="Chen G.Z."/>
            <person name="Huang M.Z."/>
            <person name="Huang L."/>
            <person name="Peng D.H."/>
            <person name="Luo Y.B."/>
            <person name="Zou S.Q."/>
            <person name="Chen S.P."/>
            <person name="Lan S."/>
            <person name="Tsai W.C."/>
            <person name="Van de Peer Y."/>
            <person name="Liu Z.J."/>
        </authorList>
    </citation>
    <scope>NUCLEOTIDE SEQUENCE [LARGE SCALE GENOMIC DNA]</scope>
    <source>
        <strain evidence="2">Lor288</strain>
    </source>
</reference>
<proteinExistence type="predicted"/>
<evidence type="ECO:0000313" key="3">
    <source>
        <dbReference type="Proteomes" id="UP001412067"/>
    </source>
</evidence>
<feature type="transmembrane region" description="Helical" evidence="1">
    <location>
        <begin position="166"/>
        <end position="189"/>
    </location>
</feature>
<keyword evidence="1" id="KW-0812">Transmembrane</keyword>
<name>A0ABR2MSC7_9ASPA</name>
<organism evidence="2 3">
    <name type="scientific">Platanthera guangdongensis</name>
    <dbReference type="NCBI Taxonomy" id="2320717"/>
    <lineage>
        <taxon>Eukaryota</taxon>
        <taxon>Viridiplantae</taxon>
        <taxon>Streptophyta</taxon>
        <taxon>Embryophyta</taxon>
        <taxon>Tracheophyta</taxon>
        <taxon>Spermatophyta</taxon>
        <taxon>Magnoliopsida</taxon>
        <taxon>Liliopsida</taxon>
        <taxon>Asparagales</taxon>
        <taxon>Orchidaceae</taxon>
        <taxon>Orchidoideae</taxon>
        <taxon>Orchideae</taxon>
        <taxon>Orchidinae</taxon>
        <taxon>Platanthera</taxon>
    </lineage>
</organism>
<keyword evidence="3" id="KW-1185">Reference proteome</keyword>
<protein>
    <submittedName>
        <fullName evidence="2">Uncharacterized protein</fullName>
    </submittedName>
</protein>
<evidence type="ECO:0000313" key="2">
    <source>
        <dbReference type="EMBL" id="KAK8967065.1"/>
    </source>
</evidence>
<evidence type="ECO:0000256" key="1">
    <source>
        <dbReference type="SAM" id="Phobius"/>
    </source>
</evidence>
<sequence length="212" mass="23055">MDHILKDCAEYLCQMDEDDEPEIQIIPSPILDCTPSTFGYVYGSPMFFEGNDADVHTKVVTDPGINIIATSSPIQILSCMSSIHYEGLVPDFCQSITSPSFAHSTIVVSDSFVKEFLQVDAGTSSVVPAPIKDDVLQRVIFWDPSVIFSIISSALGLPFILRVSGFNVASLIGSVSVGVAPAAAATYLLPNASRRSIKEEIPKLYARYVRME</sequence>
<dbReference type="EMBL" id="JBBWWR010000005">
    <property type="protein sequence ID" value="KAK8967065.1"/>
    <property type="molecule type" value="Genomic_DNA"/>
</dbReference>
<gene>
    <name evidence="2" type="ORF">KSP40_PGU006757</name>
</gene>
<keyword evidence="1" id="KW-0472">Membrane</keyword>
<keyword evidence="1" id="KW-1133">Transmembrane helix</keyword>
<dbReference type="Proteomes" id="UP001412067">
    <property type="component" value="Unassembled WGS sequence"/>
</dbReference>
<accession>A0ABR2MSC7</accession>